<feature type="domain" description="Mechanosensitive ion channel MscS" evidence="8">
    <location>
        <begin position="99"/>
        <end position="166"/>
    </location>
</feature>
<evidence type="ECO:0000256" key="2">
    <source>
        <dbReference type="ARBA" id="ARBA00008017"/>
    </source>
</evidence>
<accession>A0A410GC94</accession>
<dbReference type="OrthoDB" id="9809206at2"/>
<keyword evidence="12" id="KW-1185">Reference proteome</keyword>
<dbReference type="PANTHER" id="PTHR30221:SF8">
    <property type="entry name" value="SMALL-CONDUCTANCE MECHANOSENSITIVE CHANNEL"/>
    <property type="match status" value="1"/>
</dbReference>
<keyword evidence="6 7" id="KW-0472">Membrane</keyword>
<evidence type="ECO:0000313" key="11">
    <source>
        <dbReference type="EMBL" id="QAA93894.1"/>
    </source>
</evidence>
<evidence type="ECO:0000256" key="5">
    <source>
        <dbReference type="ARBA" id="ARBA00022989"/>
    </source>
</evidence>
<feature type="domain" description="Mechanosensitive ion channel transmembrane helices 2/3" evidence="10">
    <location>
        <begin position="64"/>
        <end position="97"/>
    </location>
</feature>
<evidence type="ECO:0000259" key="9">
    <source>
        <dbReference type="Pfam" id="PF21082"/>
    </source>
</evidence>
<comment type="function">
    <text evidence="7">Mechanosensitive channel that participates in the regulation of osmotic pressure changes within the cell, opening in response to stretch forces in the membrane lipid bilayer, without the need for other proteins. Contributes to normal resistance to hypoosmotic shock. Forms an ion channel of 1.0 nanosiemens conductance with a slight preference for anions.</text>
</comment>
<dbReference type="SUPFAM" id="SSF82861">
    <property type="entry name" value="Mechanosensitive channel protein MscS (YggB), transmembrane region"/>
    <property type="match status" value="1"/>
</dbReference>
<dbReference type="InterPro" id="IPR011066">
    <property type="entry name" value="MscS_channel_C_sf"/>
</dbReference>
<evidence type="ECO:0000259" key="8">
    <source>
        <dbReference type="Pfam" id="PF00924"/>
    </source>
</evidence>
<dbReference type="Gene3D" id="2.30.30.60">
    <property type="match status" value="1"/>
</dbReference>
<reference evidence="11 12" key="1">
    <citation type="submission" date="2017-08" db="EMBL/GenBank/DDBJ databases">
        <authorList>
            <person name="Park S.-J."/>
            <person name="Kim H."/>
        </authorList>
    </citation>
    <scope>NUCLEOTIDE SEQUENCE [LARGE SCALE GENOMIC DNA]</scope>
    <source>
        <strain evidence="12">ye3</strain>
    </source>
</reference>
<sequence>MRAQMPALEYLAFNLIVAIVTLVVGWALSSLAGRGVRKLAGRSARVDPTIVPMLYTVTVWSIRVFVLIAVLARFGVQTASIITVLGAAGLAIGLALQGTLQNIAAGIMLLALRPLRAGEYISVVGKGDGTVAEVGLFLTRLIQFDGVHLTLPNSLVWNNPIINYSRNATRRLDVEVAVRYGDDLELALRELAALIESHQYVLPTPKPEVMVIDYRESTTIVNMRVWVASANYWTLRFDLYRNAMQALARAGLKMPIPVSEIHAAVPIVEASK</sequence>
<keyword evidence="7" id="KW-0407">Ion channel</keyword>
<dbReference type="Proteomes" id="UP000283474">
    <property type="component" value="Chromosome"/>
</dbReference>
<evidence type="ECO:0000256" key="1">
    <source>
        <dbReference type="ARBA" id="ARBA00004651"/>
    </source>
</evidence>
<keyword evidence="7" id="KW-0997">Cell inner membrane</keyword>
<dbReference type="Gene3D" id="1.10.287.1260">
    <property type="match status" value="1"/>
</dbReference>
<dbReference type="KEGG" id="pus:CKA81_08630"/>
<dbReference type="InterPro" id="IPR049142">
    <property type="entry name" value="MS_channel_1st"/>
</dbReference>
<keyword evidence="5 7" id="KW-1133">Transmembrane helix</keyword>
<organism evidence="11 12">
    <name type="scientific">Pollutimonas thiosulfatoxidans</name>
    <dbReference type="NCBI Taxonomy" id="2028345"/>
    <lineage>
        <taxon>Bacteria</taxon>
        <taxon>Pseudomonadati</taxon>
        <taxon>Pseudomonadota</taxon>
        <taxon>Betaproteobacteria</taxon>
        <taxon>Burkholderiales</taxon>
        <taxon>Alcaligenaceae</taxon>
        <taxon>Pollutimonas</taxon>
    </lineage>
</organism>
<feature type="transmembrane region" description="Helical" evidence="7">
    <location>
        <begin position="12"/>
        <end position="32"/>
    </location>
</feature>
<dbReference type="Pfam" id="PF21088">
    <property type="entry name" value="MS_channel_1st"/>
    <property type="match status" value="1"/>
</dbReference>
<keyword evidence="4 7" id="KW-0812">Transmembrane</keyword>
<dbReference type="SUPFAM" id="SSF82689">
    <property type="entry name" value="Mechanosensitive channel protein MscS (YggB), C-terminal domain"/>
    <property type="match status" value="1"/>
</dbReference>
<feature type="domain" description="Mechanosensitive ion channel MscS C-terminal" evidence="9">
    <location>
        <begin position="174"/>
        <end position="254"/>
    </location>
</feature>
<evidence type="ECO:0000256" key="4">
    <source>
        <dbReference type="ARBA" id="ARBA00022692"/>
    </source>
</evidence>
<dbReference type="GO" id="GO:0008381">
    <property type="term" value="F:mechanosensitive monoatomic ion channel activity"/>
    <property type="evidence" value="ECO:0007669"/>
    <property type="project" value="InterPro"/>
</dbReference>
<proteinExistence type="inferred from homology"/>
<protein>
    <recommendedName>
        <fullName evidence="7">Small-conductance mechanosensitive channel</fullName>
    </recommendedName>
</protein>
<dbReference type="EMBL" id="CP022987">
    <property type="protein sequence ID" value="QAA93894.1"/>
    <property type="molecule type" value="Genomic_DNA"/>
</dbReference>
<dbReference type="InterPro" id="IPR011014">
    <property type="entry name" value="MscS_channel_TM-2"/>
</dbReference>
<comment type="subunit">
    <text evidence="7">Homoheptamer.</text>
</comment>
<evidence type="ECO:0000256" key="6">
    <source>
        <dbReference type="ARBA" id="ARBA00023136"/>
    </source>
</evidence>
<dbReference type="Gene3D" id="3.30.70.100">
    <property type="match status" value="1"/>
</dbReference>
<name>A0A410GC94_9BURK</name>
<dbReference type="InterPro" id="IPR049278">
    <property type="entry name" value="MS_channel_C"/>
</dbReference>
<dbReference type="InterPro" id="IPR023408">
    <property type="entry name" value="MscS_beta-dom_sf"/>
</dbReference>
<keyword evidence="3" id="KW-1003">Cell membrane</keyword>
<keyword evidence="7" id="KW-0406">Ion transport</keyword>
<comment type="caution">
    <text evidence="7">Lacks conserved residue(s) required for the propagation of feature annotation.</text>
</comment>
<dbReference type="AlphaFoldDB" id="A0A410GC94"/>
<gene>
    <name evidence="11" type="ORF">CKA81_08630</name>
</gene>
<dbReference type="InterPro" id="IPR006685">
    <property type="entry name" value="MscS_channel_2nd"/>
</dbReference>
<keyword evidence="7" id="KW-0813">Transport</keyword>
<evidence type="ECO:0000259" key="10">
    <source>
        <dbReference type="Pfam" id="PF21088"/>
    </source>
</evidence>
<feature type="transmembrane region" description="Helical" evidence="7">
    <location>
        <begin position="53"/>
        <end position="75"/>
    </location>
</feature>
<comment type="similarity">
    <text evidence="2 7">Belongs to the MscS (TC 1.A.23) family.</text>
</comment>
<dbReference type="Pfam" id="PF00924">
    <property type="entry name" value="MS_channel_2nd"/>
    <property type="match status" value="1"/>
</dbReference>
<dbReference type="Pfam" id="PF21082">
    <property type="entry name" value="MS_channel_3rd"/>
    <property type="match status" value="1"/>
</dbReference>
<evidence type="ECO:0000256" key="3">
    <source>
        <dbReference type="ARBA" id="ARBA00022475"/>
    </source>
</evidence>
<feature type="transmembrane region" description="Helical" evidence="7">
    <location>
        <begin position="81"/>
        <end position="112"/>
    </location>
</feature>
<dbReference type="GO" id="GO:0005886">
    <property type="term" value="C:plasma membrane"/>
    <property type="evidence" value="ECO:0007669"/>
    <property type="project" value="UniProtKB-SubCell"/>
</dbReference>
<dbReference type="InterPro" id="IPR010920">
    <property type="entry name" value="LSM_dom_sf"/>
</dbReference>
<evidence type="ECO:0000256" key="7">
    <source>
        <dbReference type="RuleBase" id="RU369025"/>
    </source>
</evidence>
<dbReference type="InterPro" id="IPR045275">
    <property type="entry name" value="MscS_archaea/bacteria_type"/>
</dbReference>
<dbReference type="SUPFAM" id="SSF50182">
    <property type="entry name" value="Sm-like ribonucleoproteins"/>
    <property type="match status" value="1"/>
</dbReference>
<comment type="subcellular location">
    <subcellularLocation>
        <location evidence="7">Cell inner membrane</location>
        <topology evidence="7">Multi-pass membrane protein</topology>
    </subcellularLocation>
    <subcellularLocation>
        <location evidence="1">Cell membrane</location>
        <topology evidence="1">Multi-pass membrane protein</topology>
    </subcellularLocation>
</comment>
<dbReference type="RefSeq" id="WP_128356703.1">
    <property type="nucleotide sequence ID" value="NZ_CP022987.1"/>
</dbReference>
<dbReference type="PANTHER" id="PTHR30221">
    <property type="entry name" value="SMALL-CONDUCTANCE MECHANOSENSITIVE CHANNEL"/>
    <property type="match status" value="1"/>
</dbReference>
<evidence type="ECO:0000313" key="12">
    <source>
        <dbReference type="Proteomes" id="UP000283474"/>
    </source>
</evidence>